<evidence type="ECO:0000256" key="1">
    <source>
        <dbReference type="SAM" id="MobiDB-lite"/>
    </source>
</evidence>
<feature type="compositionally biased region" description="Basic and acidic residues" evidence="1">
    <location>
        <begin position="204"/>
        <end position="223"/>
    </location>
</feature>
<keyword evidence="2" id="KW-0732">Signal</keyword>
<keyword evidence="4" id="KW-1185">Reference proteome</keyword>
<feature type="compositionally biased region" description="Basic and acidic residues" evidence="1">
    <location>
        <begin position="291"/>
        <end position="319"/>
    </location>
</feature>
<reference evidence="3" key="2">
    <citation type="submission" date="2025-05" db="UniProtKB">
        <authorList>
            <consortium name="EnsemblMetazoa"/>
        </authorList>
    </citation>
    <scope>IDENTIFICATION</scope>
    <source>
        <strain evidence="3">Foshan</strain>
    </source>
</reference>
<feature type="compositionally biased region" description="Basic and acidic residues" evidence="1">
    <location>
        <begin position="25"/>
        <end position="34"/>
    </location>
</feature>
<organism evidence="3 4">
    <name type="scientific">Aedes albopictus</name>
    <name type="common">Asian tiger mosquito</name>
    <name type="synonym">Stegomyia albopicta</name>
    <dbReference type="NCBI Taxonomy" id="7160"/>
    <lineage>
        <taxon>Eukaryota</taxon>
        <taxon>Metazoa</taxon>
        <taxon>Ecdysozoa</taxon>
        <taxon>Arthropoda</taxon>
        <taxon>Hexapoda</taxon>
        <taxon>Insecta</taxon>
        <taxon>Pterygota</taxon>
        <taxon>Neoptera</taxon>
        <taxon>Endopterygota</taxon>
        <taxon>Diptera</taxon>
        <taxon>Nematocera</taxon>
        <taxon>Culicoidea</taxon>
        <taxon>Culicidae</taxon>
        <taxon>Culicinae</taxon>
        <taxon>Aedini</taxon>
        <taxon>Aedes</taxon>
        <taxon>Stegomyia</taxon>
    </lineage>
</organism>
<feature type="compositionally biased region" description="Low complexity" evidence="1">
    <location>
        <begin position="454"/>
        <end position="467"/>
    </location>
</feature>
<feature type="compositionally biased region" description="Gly residues" evidence="1">
    <location>
        <begin position="120"/>
        <end position="135"/>
    </location>
</feature>
<feature type="region of interest" description="Disordered" evidence="1">
    <location>
        <begin position="266"/>
        <end position="385"/>
    </location>
</feature>
<feature type="compositionally biased region" description="Basic and acidic residues" evidence="1">
    <location>
        <begin position="74"/>
        <end position="118"/>
    </location>
</feature>
<feature type="compositionally biased region" description="Basic and acidic residues" evidence="1">
    <location>
        <begin position="371"/>
        <end position="380"/>
    </location>
</feature>
<feature type="compositionally biased region" description="Polar residues" evidence="1">
    <location>
        <begin position="35"/>
        <end position="54"/>
    </location>
</feature>
<dbReference type="EnsemblMetazoa" id="AALFPA23_014679.R21323">
    <property type="protein sequence ID" value="AALFPA23_014679.P21323"/>
    <property type="gene ID" value="AALFPA23_014679"/>
</dbReference>
<name>A0ABM1Z3E9_AEDAL</name>
<feature type="compositionally biased region" description="Basic and acidic residues" evidence="1">
    <location>
        <begin position="432"/>
        <end position="449"/>
    </location>
</feature>
<dbReference type="GeneID" id="109413336"/>
<evidence type="ECO:0000313" key="3">
    <source>
        <dbReference type="EnsemblMetazoa" id="AALFPA23_014679.P21323"/>
    </source>
</evidence>
<feature type="compositionally biased region" description="Gly residues" evidence="1">
    <location>
        <begin position="490"/>
        <end position="507"/>
    </location>
</feature>
<feature type="region of interest" description="Disordered" evidence="1">
    <location>
        <begin position="22"/>
        <end position="167"/>
    </location>
</feature>
<evidence type="ECO:0000313" key="4">
    <source>
        <dbReference type="Proteomes" id="UP000069940"/>
    </source>
</evidence>
<feature type="chain" id="PRO_5047316604" evidence="2">
    <location>
        <begin position="23"/>
        <end position="980"/>
    </location>
</feature>
<sequence length="980" mass="104928">MQLAATVVFSIVLVGLVVVSQASPSDRDGGDRESSGQNGNQGWSIGWTQLWNQYGNQHGNEHGGHHGNHGNGHGNEHGEHNGNHGNEHEGHHGNHGNEHGGHHGNHGNEHEGHHENHGNEQGGHHGNQGNGQGGHHGNHGNEQGGHHENHGNGQGGHHGNHGNEQGGPCWVHNATTANFKLIPCGVQGGHHGNHGNEQGGHHGNGSEHEGHHGNHGNEHEGHHGNHGNGQGGHHGNHGNEQGGLCWVHNATTANYRLIPCGVQGGHHGNHGNEHGGHHGNHGNEQGGHHGNSNEHEGHHGNHGNEHEGHHGNHGNEHGGHHGNHGNGQGGHHGNGNEHEGHHGNHGSGQGHHGNHGNEHGGHHGNHGNGQEGHHGNHGNEQEGPCWVHNATTANYKLVPCGVQGGHHVNHGNEHGGHHGNHGNQQGGHHGNHGNEHGGHHGNHGNEHGGHHGNHTNGNGPHNGSHGNEQGGHHGNHGNEQGGHHGQHGNQHGGHNGNHGNQHGGHNGNHGNEHGGHHGNHHGGHDDNRIPIPIISDKAASAIVQASSMLTDALKAASAEEVYDKTGVLTILRALLMDAITTMNTLFTEVSGAVSDRITRNRGPDDPLSELMDKVAQAVREFKIVLRSMEGKVKPSELSDIENAIEDIAQKVSDLKIFRAKGHHQETEPISTHYHHGLDLTTVIEDWATAIESIANSMKTFATAVQKVITTRTLAITVQKSIHKSLAISGSYLSSVSKQLNSGLESLKTKLGQFAQMTVTQLNQAYSSITSNPTKWHHRLLNKLYEFLAAYSDYVHREYLRKIASTINEVEQDIVSEIIKQTRKSGLEIAQAATHISDKAAASFNHKASTDCALKQITKLMGSTNSISRLAQCVSGEINNLYGLHTRGQQMLTQAKDNAANIVNQLTVCNSGTDDCYQRFTNVFDHKKSRAREDLKNAGEQIADALQTIGKRIENCLEVVAEEIKTTTKKCKKDFDFCARF</sequence>
<protein>
    <submittedName>
        <fullName evidence="3">Uncharacterized protein</fullName>
    </submittedName>
</protein>
<feature type="region of interest" description="Disordered" evidence="1">
    <location>
        <begin position="405"/>
        <end position="530"/>
    </location>
</feature>
<dbReference type="Proteomes" id="UP000069940">
    <property type="component" value="Unassembled WGS sequence"/>
</dbReference>
<dbReference type="RefSeq" id="XP_062706767.1">
    <property type="nucleotide sequence ID" value="XM_062850783.1"/>
</dbReference>
<feature type="signal peptide" evidence="2">
    <location>
        <begin position="1"/>
        <end position="22"/>
    </location>
</feature>
<accession>A0ABM1Z3E9</accession>
<feature type="compositionally biased region" description="Gly residues" evidence="1">
    <location>
        <begin position="324"/>
        <end position="333"/>
    </location>
</feature>
<reference evidence="4" key="1">
    <citation type="journal article" date="2015" name="Proc. Natl. Acad. Sci. U.S.A.">
        <title>Genome sequence of the Asian Tiger mosquito, Aedes albopictus, reveals insights into its biology, genetics, and evolution.</title>
        <authorList>
            <person name="Chen X.G."/>
            <person name="Jiang X."/>
            <person name="Gu J."/>
            <person name="Xu M."/>
            <person name="Wu Y."/>
            <person name="Deng Y."/>
            <person name="Zhang C."/>
            <person name="Bonizzoni M."/>
            <person name="Dermauw W."/>
            <person name="Vontas J."/>
            <person name="Armbruster P."/>
            <person name="Huang X."/>
            <person name="Yang Y."/>
            <person name="Zhang H."/>
            <person name="He W."/>
            <person name="Peng H."/>
            <person name="Liu Y."/>
            <person name="Wu K."/>
            <person name="Chen J."/>
            <person name="Lirakis M."/>
            <person name="Topalis P."/>
            <person name="Van Leeuwen T."/>
            <person name="Hall A.B."/>
            <person name="Jiang X."/>
            <person name="Thorpe C."/>
            <person name="Mueller R.L."/>
            <person name="Sun C."/>
            <person name="Waterhouse R.M."/>
            <person name="Yan G."/>
            <person name="Tu Z.J."/>
            <person name="Fang X."/>
            <person name="James A.A."/>
        </authorList>
    </citation>
    <scope>NUCLEOTIDE SEQUENCE [LARGE SCALE GENOMIC DNA]</scope>
    <source>
        <strain evidence="4">Foshan</strain>
    </source>
</reference>
<proteinExistence type="predicted"/>
<evidence type="ECO:0000256" key="2">
    <source>
        <dbReference type="SAM" id="SignalP"/>
    </source>
</evidence>
<feature type="region of interest" description="Disordered" evidence="1">
    <location>
        <begin position="188"/>
        <end position="236"/>
    </location>
</feature>